<dbReference type="Gene3D" id="3.30.70.270">
    <property type="match status" value="1"/>
</dbReference>
<evidence type="ECO:0000256" key="3">
    <source>
        <dbReference type="SAM" id="MobiDB-lite"/>
    </source>
</evidence>
<dbReference type="EMBL" id="SRPS01000178">
    <property type="protein sequence ID" value="KAG5964146.1"/>
    <property type="molecule type" value="Genomic_DNA"/>
</dbReference>
<dbReference type="AlphaFoldDB" id="A0A9P7MQ73"/>
<evidence type="ECO:0000313" key="4">
    <source>
        <dbReference type="EMBL" id="KAG5964146.1"/>
    </source>
</evidence>
<dbReference type="OrthoDB" id="5096095at2759"/>
<dbReference type="InterPro" id="IPR043128">
    <property type="entry name" value="Rev_trsase/Diguanyl_cyclase"/>
</dbReference>
<feature type="compositionally biased region" description="Low complexity" evidence="3">
    <location>
        <begin position="26"/>
        <end position="37"/>
    </location>
</feature>
<evidence type="ECO:0000313" key="5">
    <source>
        <dbReference type="Proteomes" id="UP000784919"/>
    </source>
</evidence>
<feature type="region of interest" description="Disordered" evidence="3">
    <location>
        <begin position="23"/>
        <end position="62"/>
    </location>
</feature>
<organism evidence="4 5">
    <name type="scientific">Claviceps arundinis</name>
    <dbReference type="NCBI Taxonomy" id="1623583"/>
    <lineage>
        <taxon>Eukaryota</taxon>
        <taxon>Fungi</taxon>
        <taxon>Dikarya</taxon>
        <taxon>Ascomycota</taxon>
        <taxon>Pezizomycotina</taxon>
        <taxon>Sordariomycetes</taxon>
        <taxon>Hypocreomycetidae</taxon>
        <taxon>Hypocreales</taxon>
        <taxon>Clavicipitaceae</taxon>
        <taxon>Claviceps</taxon>
    </lineage>
</organism>
<protein>
    <submittedName>
        <fullName evidence="4">Uncharacterized protein</fullName>
    </submittedName>
</protein>
<dbReference type="GO" id="GO:0005739">
    <property type="term" value="C:mitochondrion"/>
    <property type="evidence" value="ECO:0007669"/>
    <property type="project" value="UniProtKB-SubCell"/>
</dbReference>
<dbReference type="InterPro" id="IPR043502">
    <property type="entry name" value="DNA/RNA_pol_sf"/>
</dbReference>
<dbReference type="Proteomes" id="UP000784919">
    <property type="component" value="Unassembled WGS sequence"/>
</dbReference>
<feature type="compositionally biased region" description="Basic and acidic residues" evidence="3">
    <location>
        <begin position="39"/>
        <end position="49"/>
    </location>
</feature>
<dbReference type="SUPFAM" id="SSF56672">
    <property type="entry name" value="DNA/RNA polymerases"/>
    <property type="match status" value="1"/>
</dbReference>
<comment type="caution">
    <text evidence="4">The sequence shown here is derived from an EMBL/GenBank/DDBJ whole genome shotgun (WGS) entry which is preliminary data.</text>
</comment>
<reference evidence="4" key="1">
    <citation type="journal article" date="2020" name="bioRxiv">
        <title>Whole genome comparisons of ergot fungi reveals the divergence and evolution of species within the genus Claviceps are the result of varying mechanisms driving genome evolution and host range expansion.</title>
        <authorList>
            <person name="Wyka S.A."/>
            <person name="Mondo S.J."/>
            <person name="Liu M."/>
            <person name="Dettman J."/>
            <person name="Nalam V."/>
            <person name="Broders K.D."/>
        </authorList>
    </citation>
    <scope>NUCLEOTIDE SEQUENCE</scope>
    <source>
        <strain evidence="4">CCC 1102</strain>
    </source>
</reference>
<keyword evidence="2" id="KW-0496">Mitochondrion</keyword>
<proteinExistence type="predicted"/>
<comment type="subcellular location">
    <subcellularLocation>
        <location evidence="1">Mitochondrion</location>
    </subcellularLocation>
</comment>
<evidence type="ECO:0000256" key="2">
    <source>
        <dbReference type="ARBA" id="ARBA00023128"/>
    </source>
</evidence>
<name>A0A9P7MQ73_9HYPO</name>
<evidence type="ECO:0000256" key="1">
    <source>
        <dbReference type="ARBA" id="ARBA00004173"/>
    </source>
</evidence>
<accession>A0A9P7MQ73</accession>
<gene>
    <name evidence="4" type="ORF">E4U56_002385</name>
</gene>
<sequence>MSSALSTLDDQLNRSIHIISDIGDRAAAGPPEAEGGASRPERSGGEIRTSRLSSPTPPRPLHELVRRGKLWRWDAAHQIAFDRMKEILIRAPILAMYKPEFETLVEADT</sequence>